<gene>
    <name evidence="2" type="ORF">CR513_59699</name>
</gene>
<evidence type="ECO:0000313" key="3">
    <source>
        <dbReference type="Proteomes" id="UP000257109"/>
    </source>
</evidence>
<reference evidence="2" key="1">
    <citation type="submission" date="2018-05" db="EMBL/GenBank/DDBJ databases">
        <title>Draft genome of Mucuna pruriens seed.</title>
        <authorList>
            <person name="Nnadi N.E."/>
            <person name="Vos R."/>
            <person name="Hasami M.H."/>
            <person name="Devisetty U.K."/>
            <person name="Aguiy J.C."/>
        </authorList>
    </citation>
    <scope>NUCLEOTIDE SEQUENCE [LARGE SCALE GENOMIC DNA]</scope>
    <source>
        <strain evidence="2">JCA_2017</strain>
    </source>
</reference>
<keyword evidence="1" id="KW-1133">Transmembrane helix</keyword>
<organism evidence="2 3">
    <name type="scientific">Mucuna pruriens</name>
    <name type="common">Velvet bean</name>
    <name type="synonym">Dolichos pruriens</name>
    <dbReference type="NCBI Taxonomy" id="157652"/>
    <lineage>
        <taxon>Eukaryota</taxon>
        <taxon>Viridiplantae</taxon>
        <taxon>Streptophyta</taxon>
        <taxon>Embryophyta</taxon>
        <taxon>Tracheophyta</taxon>
        <taxon>Spermatophyta</taxon>
        <taxon>Magnoliopsida</taxon>
        <taxon>eudicotyledons</taxon>
        <taxon>Gunneridae</taxon>
        <taxon>Pentapetalae</taxon>
        <taxon>rosids</taxon>
        <taxon>fabids</taxon>
        <taxon>Fabales</taxon>
        <taxon>Fabaceae</taxon>
        <taxon>Papilionoideae</taxon>
        <taxon>50 kb inversion clade</taxon>
        <taxon>NPAAA clade</taxon>
        <taxon>indigoferoid/millettioid clade</taxon>
        <taxon>Phaseoleae</taxon>
        <taxon>Mucuna</taxon>
    </lineage>
</organism>
<evidence type="ECO:0000256" key="1">
    <source>
        <dbReference type="SAM" id="Phobius"/>
    </source>
</evidence>
<comment type="caution">
    <text evidence="2">The sequence shown here is derived from an EMBL/GenBank/DDBJ whole genome shotgun (WGS) entry which is preliminary data.</text>
</comment>
<feature type="transmembrane region" description="Helical" evidence="1">
    <location>
        <begin position="172"/>
        <end position="194"/>
    </location>
</feature>
<dbReference type="Proteomes" id="UP000257109">
    <property type="component" value="Unassembled WGS sequence"/>
</dbReference>
<feature type="non-terminal residue" evidence="2">
    <location>
        <position position="1"/>
    </location>
</feature>
<feature type="transmembrane region" description="Helical" evidence="1">
    <location>
        <begin position="128"/>
        <end position="151"/>
    </location>
</feature>
<keyword evidence="1" id="KW-0472">Membrane</keyword>
<dbReference type="AlphaFoldDB" id="A0A371E7N1"/>
<evidence type="ECO:0000313" key="2">
    <source>
        <dbReference type="EMBL" id="RDX62013.1"/>
    </source>
</evidence>
<keyword evidence="1" id="KW-0812">Transmembrane</keyword>
<dbReference type="EMBL" id="QJKJ01015750">
    <property type="protein sequence ID" value="RDX62013.1"/>
    <property type="molecule type" value="Genomic_DNA"/>
</dbReference>
<sequence length="248" mass="28526">MIRIYQGYTKDICYKLHGKEKVLKQMGGNKSPTQNEEEMNHLRALLNLTSNPLGSCALTMKAFKRQLITTVNRYHVPIVGFDNVQLQSSLSPHNFFVLIVLYYLQHIKIGHNTNKGELPSNQQFSKIIMQYFLLVIINVLFLLTLFTLGLSDNGTKYLNLKLSKILKIMREVVLTTIYLINRLLIHILNGISLIKHILSFFPSSPLMLSLLSHDFGYVVFFPFSQSTSWENPTEEVTYDMPITLRKGK</sequence>
<protein>
    <submittedName>
        <fullName evidence="2">Uncharacterized protein</fullName>
    </submittedName>
</protein>
<name>A0A371E7N1_MUCPR</name>
<keyword evidence="3" id="KW-1185">Reference proteome</keyword>
<accession>A0A371E7N1</accession>
<proteinExistence type="predicted"/>